<sequence length="668" mass="74805">MEKILKTMQATAVDQAVELIINLIAALRPTKVNDTTQAINNIQALCYLLEQNIELRGGLRRHLLHILSTSKQVHLYTDTGILSNESLYDALVRRIGHRILPPTINLSSLKDLFAAAFNHPEDHIWFGNVPHQVWFDLGQALHFNDETDRDSINRTLLQMLEAIQVLSCRVSAIGLEPEIVKNHPDIERFESPFVRQNVETLAWIERYRQDLIHDGKPSEDDLQIRVLLAQCEEVIARVRKNAAKKGVSVSLTYLLIRLRQHIDRLKTLLTLANPEPSTEKAKTLLNTLHAFVLAENRKYSLRDLFAENTELLALQVTEHASHTGEHYIAETRRDWAGMFKSAAGAGFVVGFMAMFKILITKAHLPLVLEAIAFSFNYAFGFMLIHMLHFTVATKQPAMTAAKIAASIHYSSKQKDSLNELVELIVSVFRTQFVAIAGNVLLAMPVALLLGVAWQWQFGEPFVGAEKAAHLLQDLSPIASLAIFHAAIAGVCLFMSGLISGYYDNKAIYNEIPGRIAALPWLKRWFGESRASSMANYIENNLGALAGNFYFGIMLGSIGTVGTLLGLPIDIRHITFSSANFSFALVAQNFQMSWQIAVISLLGVVIIGMTNLVISFSLALWVALRSRKLSFRQTRPLLGQLMRRFLKRPADFFIPTRDNTSSETSSNEH</sequence>
<comment type="subcellular location">
    <subcellularLocation>
        <location evidence="1">Membrane</location>
        <topology evidence="1">Multi-pass membrane protein</topology>
    </subcellularLocation>
</comment>
<keyword evidence="2 5" id="KW-0812">Transmembrane</keyword>
<dbReference type="RefSeq" id="WP_130105089.1">
    <property type="nucleotide sequence ID" value="NZ_CP025781.1"/>
</dbReference>
<keyword evidence="7" id="KW-1185">Reference proteome</keyword>
<keyword evidence="4 5" id="KW-0472">Membrane</keyword>
<evidence type="ECO:0000256" key="2">
    <source>
        <dbReference type="ARBA" id="ARBA00022692"/>
    </source>
</evidence>
<dbReference type="Proteomes" id="UP000515917">
    <property type="component" value="Chromosome"/>
</dbReference>
<dbReference type="Pfam" id="PF10136">
    <property type="entry name" value="SpecificRecomb"/>
    <property type="match status" value="1"/>
</dbReference>
<keyword evidence="3 5" id="KW-1133">Transmembrane helix</keyword>
<proteinExistence type="predicted"/>
<feature type="transmembrane region" description="Helical" evidence="5">
    <location>
        <begin position="371"/>
        <end position="392"/>
    </location>
</feature>
<feature type="transmembrane region" description="Helical" evidence="5">
    <location>
        <begin position="432"/>
        <end position="457"/>
    </location>
</feature>
<feature type="transmembrane region" description="Helical" evidence="5">
    <location>
        <begin position="548"/>
        <end position="568"/>
    </location>
</feature>
<dbReference type="InterPro" id="IPR011385">
    <property type="entry name" value="Site-sp_rcmbase"/>
</dbReference>
<gene>
    <name evidence="6" type="ORF">C1H71_02105</name>
</gene>
<organism evidence="6 7">
    <name type="scientific">Iodobacter fluviatilis</name>
    <dbReference type="NCBI Taxonomy" id="537"/>
    <lineage>
        <taxon>Bacteria</taxon>
        <taxon>Pseudomonadati</taxon>
        <taxon>Pseudomonadota</taxon>
        <taxon>Betaproteobacteria</taxon>
        <taxon>Neisseriales</taxon>
        <taxon>Chitinibacteraceae</taxon>
        <taxon>Iodobacter</taxon>
    </lineage>
</organism>
<protein>
    <submittedName>
        <fullName evidence="6">Recombinase</fullName>
    </submittedName>
</protein>
<evidence type="ECO:0000313" key="6">
    <source>
        <dbReference type="EMBL" id="QBC42468.1"/>
    </source>
</evidence>
<evidence type="ECO:0000256" key="4">
    <source>
        <dbReference type="ARBA" id="ARBA00023136"/>
    </source>
</evidence>
<dbReference type="AlphaFoldDB" id="A0A7G3G5S5"/>
<evidence type="ECO:0000256" key="1">
    <source>
        <dbReference type="ARBA" id="ARBA00004141"/>
    </source>
</evidence>
<dbReference type="Gene3D" id="1.20.1080.10">
    <property type="entry name" value="Glycerol uptake facilitator protein"/>
    <property type="match status" value="1"/>
</dbReference>
<dbReference type="InterPro" id="IPR023271">
    <property type="entry name" value="Aquaporin-like"/>
</dbReference>
<name>A0A7G3G5S5_9NEIS</name>
<feature type="transmembrane region" description="Helical" evidence="5">
    <location>
        <begin position="342"/>
        <end position="359"/>
    </location>
</feature>
<dbReference type="KEGG" id="ifl:C1H71_02105"/>
<evidence type="ECO:0000256" key="3">
    <source>
        <dbReference type="ARBA" id="ARBA00022989"/>
    </source>
</evidence>
<accession>A0A7G3G5S5</accession>
<dbReference type="PIRSF" id="PIRSF015380">
    <property type="entry name" value="Site-sp_rcmb"/>
    <property type="match status" value="1"/>
</dbReference>
<evidence type="ECO:0000256" key="5">
    <source>
        <dbReference type="SAM" id="Phobius"/>
    </source>
</evidence>
<evidence type="ECO:0000313" key="7">
    <source>
        <dbReference type="Proteomes" id="UP000515917"/>
    </source>
</evidence>
<feature type="transmembrane region" description="Helical" evidence="5">
    <location>
        <begin position="477"/>
        <end position="502"/>
    </location>
</feature>
<dbReference type="EMBL" id="CP025781">
    <property type="protein sequence ID" value="QBC42468.1"/>
    <property type="molecule type" value="Genomic_DNA"/>
</dbReference>
<feature type="transmembrane region" description="Helical" evidence="5">
    <location>
        <begin position="595"/>
        <end position="623"/>
    </location>
</feature>
<dbReference type="GO" id="GO:0016020">
    <property type="term" value="C:membrane"/>
    <property type="evidence" value="ECO:0007669"/>
    <property type="project" value="UniProtKB-SubCell"/>
</dbReference>
<reference evidence="6 7" key="1">
    <citation type="submission" date="2018-01" db="EMBL/GenBank/DDBJ databases">
        <title>Genome sequence of Iodobacter sp. strain PCH194 isolated from Indian Trans-Himalaya.</title>
        <authorList>
            <person name="Kumar V."/>
            <person name="Thakur V."/>
            <person name="Kumar S."/>
            <person name="Singh D."/>
        </authorList>
    </citation>
    <scope>NUCLEOTIDE SEQUENCE [LARGE SCALE GENOMIC DNA]</scope>
    <source>
        <strain evidence="6 7">PCH194</strain>
    </source>
</reference>